<evidence type="ECO:0000313" key="2">
    <source>
        <dbReference type="EMBL" id="KAG7377971.1"/>
    </source>
</evidence>
<gene>
    <name evidence="2" type="ORF">PHYPSEUDO_010723</name>
</gene>
<dbReference type="EMBL" id="JAGDFM010000464">
    <property type="protein sequence ID" value="KAG7377971.1"/>
    <property type="molecule type" value="Genomic_DNA"/>
</dbReference>
<keyword evidence="3" id="KW-1185">Reference proteome</keyword>
<proteinExistence type="predicted"/>
<dbReference type="Proteomes" id="UP000694044">
    <property type="component" value="Unassembled WGS sequence"/>
</dbReference>
<sequence>MPVITNGGGPRYDLASGTSPVHSEQVVGARPPGVMGQGMGQRKLYAGVLVLRVKLRHRSVLDERRQPHASGTARCVAAPP</sequence>
<dbReference type="AlphaFoldDB" id="A0A8T1VA87"/>
<feature type="non-terminal residue" evidence="2">
    <location>
        <position position="80"/>
    </location>
</feature>
<feature type="region of interest" description="Disordered" evidence="1">
    <location>
        <begin position="1"/>
        <end position="38"/>
    </location>
</feature>
<reference evidence="2" key="1">
    <citation type="submission" date="2021-02" db="EMBL/GenBank/DDBJ databases">
        <authorList>
            <person name="Palmer J.M."/>
        </authorList>
    </citation>
    <scope>NUCLEOTIDE SEQUENCE</scope>
    <source>
        <strain evidence="2">SCRP734</strain>
    </source>
</reference>
<organism evidence="2 3">
    <name type="scientific">Phytophthora pseudosyringae</name>
    <dbReference type="NCBI Taxonomy" id="221518"/>
    <lineage>
        <taxon>Eukaryota</taxon>
        <taxon>Sar</taxon>
        <taxon>Stramenopiles</taxon>
        <taxon>Oomycota</taxon>
        <taxon>Peronosporomycetes</taxon>
        <taxon>Peronosporales</taxon>
        <taxon>Peronosporaceae</taxon>
        <taxon>Phytophthora</taxon>
    </lineage>
</organism>
<protein>
    <submittedName>
        <fullName evidence="2">Uncharacterized protein</fullName>
    </submittedName>
</protein>
<comment type="caution">
    <text evidence="2">The sequence shown here is derived from an EMBL/GenBank/DDBJ whole genome shotgun (WGS) entry which is preliminary data.</text>
</comment>
<name>A0A8T1VA87_9STRA</name>
<feature type="compositionally biased region" description="Gly residues" evidence="1">
    <location>
        <begin position="1"/>
        <end position="10"/>
    </location>
</feature>
<evidence type="ECO:0000256" key="1">
    <source>
        <dbReference type="SAM" id="MobiDB-lite"/>
    </source>
</evidence>
<accession>A0A8T1VA87</accession>
<evidence type="ECO:0000313" key="3">
    <source>
        <dbReference type="Proteomes" id="UP000694044"/>
    </source>
</evidence>